<dbReference type="InterPro" id="IPR007577">
    <property type="entry name" value="GlycoTrfase_DXD_sugar-bd_CS"/>
</dbReference>
<keyword evidence="4" id="KW-1185">Reference proteome</keyword>
<dbReference type="PANTHER" id="PTHR31834">
    <property type="entry name" value="INITIATION-SPECIFIC ALPHA-1,6-MANNOSYLTRANSFERASE"/>
    <property type="match status" value="1"/>
</dbReference>
<reference evidence="3 4" key="1">
    <citation type="journal article" date="2018" name="IMA Fungus">
        <title>IMA Genome-F 10: Nine draft genome sequences of Claviceps purpurea s.lat., including C. arundinis, C. humidiphila, and C. cf. spartinae, pseudomolecules for the pitch canker pathogen Fusarium circinatum, draft genome of Davidsoniella eucalypti, Grosmannia galeiformis, Quambalaria eucalypti, and Teratosphaeria destructans.</title>
        <authorList>
            <person name="Wingfield B.D."/>
            <person name="Liu M."/>
            <person name="Nguyen H.D."/>
            <person name="Lane F.A."/>
            <person name="Morgan S.W."/>
            <person name="De Vos L."/>
            <person name="Wilken P.M."/>
            <person name="Duong T.A."/>
            <person name="Aylward J."/>
            <person name="Coetzee M.P."/>
            <person name="Dadej K."/>
            <person name="De Beer Z.W."/>
            <person name="Findlay W."/>
            <person name="Havenga M."/>
            <person name="Kolarik M."/>
            <person name="Menzies J.G."/>
            <person name="Naidoo K."/>
            <person name="Pochopski O."/>
            <person name="Shoukouhi P."/>
            <person name="Santana Q.C."/>
            <person name="Seifert K.A."/>
            <person name="Soal N."/>
            <person name="Steenkamp E.T."/>
            <person name="Tatham C.T."/>
            <person name="van der Nest M.A."/>
            <person name="Wingfield M.J."/>
        </authorList>
    </citation>
    <scope>NUCLEOTIDE SEQUENCE [LARGE SCALE GENOMIC DNA]</scope>
    <source>
        <strain evidence="3">CMW44962</strain>
    </source>
</reference>
<dbReference type="OrthoDB" id="409543at2759"/>
<dbReference type="InterPro" id="IPR029044">
    <property type="entry name" value="Nucleotide-diphossugar_trans"/>
</dbReference>
<accession>A0A9W7SUZ1</accession>
<feature type="region of interest" description="Disordered" evidence="2">
    <location>
        <begin position="318"/>
        <end position="342"/>
    </location>
</feature>
<evidence type="ECO:0000313" key="4">
    <source>
        <dbReference type="Proteomes" id="UP001138500"/>
    </source>
</evidence>
<reference evidence="3 4" key="2">
    <citation type="journal article" date="2021" name="Curr. Genet.">
        <title>Genetic response to nitrogen starvation in the aggressive Eucalyptus foliar pathogen Teratosphaeria destructans.</title>
        <authorList>
            <person name="Havenga M."/>
            <person name="Wingfield B.D."/>
            <person name="Wingfield M.J."/>
            <person name="Dreyer L.L."/>
            <person name="Roets F."/>
            <person name="Aylward J."/>
        </authorList>
    </citation>
    <scope>NUCLEOTIDE SEQUENCE [LARGE SCALE GENOMIC DNA]</scope>
    <source>
        <strain evidence="3">CMW44962</strain>
    </source>
</reference>
<evidence type="ECO:0000256" key="2">
    <source>
        <dbReference type="SAM" id="MobiDB-lite"/>
    </source>
</evidence>
<comment type="caution">
    <text evidence="3">The sequence shown here is derived from an EMBL/GenBank/DDBJ whole genome shotgun (WGS) entry which is preliminary data.</text>
</comment>
<dbReference type="PANTHER" id="PTHR31834:SF8">
    <property type="entry name" value="TRANSFERASE, PUTATIVE (AFU_ORTHOLOGUE AFUA_6G14040)-RELATED"/>
    <property type="match status" value="1"/>
</dbReference>
<dbReference type="GO" id="GO:0000136">
    <property type="term" value="C:mannan polymerase complex"/>
    <property type="evidence" value="ECO:0007669"/>
    <property type="project" value="TreeGrafter"/>
</dbReference>
<evidence type="ECO:0000256" key="1">
    <source>
        <dbReference type="ARBA" id="ARBA00009003"/>
    </source>
</evidence>
<dbReference type="AlphaFoldDB" id="A0A9W7SUZ1"/>
<proteinExistence type="inferred from homology"/>
<dbReference type="Pfam" id="PF04488">
    <property type="entry name" value="Gly_transf_sug"/>
    <property type="match status" value="1"/>
</dbReference>
<comment type="similarity">
    <text evidence="1">Belongs to the glycosyltransferase 32 family.</text>
</comment>
<organism evidence="3 4">
    <name type="scientific">Teratosphaeria destructans</name>
    <dbReference type="NCBI Taxonomy" id="418781"/>
    <lineage>
        <taxon>Eukaryota</taxon>
        <taxon>Fungi</taxon>
        <taxon>Dikarya</taxon>
        <taxon>Ascomycota</taxon>
        <taxon>Pezizomycotina</taxon>
        <taxon>Dothideomycetes</taxon>
        <taxon>Dothideomycetidae</taxon>
        <taxon>Mycosphaerellales</taxon>
        <taxon>Teratosphaeriaceae</taxon>
        <taxon>Teratosphaeria</taxon>
    </lineage>
</organism>
<dbReference type="SUPFAM" id="SSF53448">
    <property type="entry name" value="Nucleotide-diphospho-sugar transferases"/>
    <property type="match status" value="1"/>
</dbReference>
<dbReference type="Gene3D" id="3.90.550.20">
    <property type="match status" value="1"/>
</dbReference>
<dbReference type="EMBL" id="RIBY02001213">
    <property type="protein sequence ID" value="KAH9831285.1"/>
    <property type="molecule type" value="Genomic_DNA"/>
</dbReference>
<protein>
    <submittedName>
        <fullName evidence="3">Glycosyltransferase family 32 protein</fullName>
    </submittedName>
</protein>
<dbReference type="Proteomes" id="UP001138500">
    <property type="component" value="Unassembled WGS sequence"/>
</dbReference>
<gene>
    <name evidence="3" type="ORF">Tdes44962_MAKER08956</name>
</gene>
<sequence>MLRPRDMLLNYIWPKRGNRETRLLILLAALLFWAFFIHTDDPEVLGAASQAPVKTYRIPRKIWQTWKVPPLDLKDDLLWLSKTWTAMNPSYRYESLTDDSALTYVRSRFAARRDVINTFEQADHVTRADLMRYLTLLGDGGTYADIDVECYRLMDSWFSEELLSKVTMVVGVEYDSRGGALSHGYTIPVQLCEWTLMAAPNHPIISHVVDRIVGKIKTDTSMLSKIPTHDVQYMKETTGAKMFTEAVLQKLTQLEGKPITYRDITNLTSPRIFGDVLVLPVNAFASGTAHSGSKPLGNDEQLVTHRFLNFQQWDADHFRGEHGGQAPPEGQEEGPPGGETKW</sequence>
<dbReference type="GO" id="GO:0000009">
    <property type="term" value="F:alpha-1,6-mannosyltransferase activity"/>
    <property type="evidence" value="ECO:0007669"/>
    <property type="project" value="InterPro"/>
</dbReference>
<evidence type="ECO:0000313" key="3">
    <source>
        <dbReference type="EMBL" id="KAH9831285.1"/>
    </source>
</evidence>
<name>A0A9W7SUZ1_9PEZI</name>
<dbReference type="GO" id="GO:0006487">
    <property type="term" value="P:protein N-linked glycosylation"/>
    <property type="evidence" value="ECO:0007669"/>
    <property type="project" value="TreeGrafter"/>
</dbReference>
<dbReference type="InterPro" id="IPR039367">
    <property type="entry name" value="Och1-like"/>
</dbReference>